<organism evidence="3 4">
    <name type="scientific">Orbilia brochopaga</name>
    <dbReference type="NCBI Taxonomy" id="3140254"/>
    <lineage>
        <taxon>Eukaryota</taxon>
        <taxon>Fungi</taxon>
        <taxon>Dikarya</taxon>
        <taxon>Ascomycota</taxon>
        <taxon>Pezizomycotina</taxon>
        <taxon>Orbiliomycetes</taxon>
        <taxon>Orbiliales</taxon>
        <taxon>Orbiliaceae</taxon>
        <taxon>Orbilia</taxon>
    </lineage>
</organism>
<evidence type="ECO:0000256" key="1">
    <source>
        <dbReference type="SAM" id="Coils"/>
    </source>
</evidence>
<dbReference type="EMBL" id="JAVHNQ010000012">
    <property type="protein sequence ID" value="KAK6335469.1"/>
    <property type="molecule type" value="Genomic_DNA"/>
</dbReference>
<feature type="region of interest" description="Disordered" evidence="2">
    <location>
        <begin position="1144"/>
        <end position="1181"/>
    </location>
</feature>
<keyword evidence="1" id="KW-0175">Coiled coil</keyword>
<name>A0AAV9U504_9PEZI</name>
<dbReference type="PANTHER" id="PTHR38886">
    <property type="entry name" value="SESA DOMAIN-CONTAINING PROTEIN"/>
    <property type="match status" value="1"/>
</dbReference>
<sequence length="1329" mass="148876">MAMPIQLGDVVALANMCYAIAQAFGSGRKAAPVEFREVQNELYGLGQMLDLLRNSVESGAITTSSMVPSPTSQASQCIARMVANCQNTVDSLKDFAVKYAPLAGLEFIEARSGVTVKRAPSTSKQKLKRNWKRLMWTTEVSTIQGIRDQISIHVQSITAVVSLVNTHATIDLKNDVRSLAWQGEAHRVELQAARADIWNVNMGVSLAEANIHHHVSSDIQMVRQDIQSLNHKLETIMAWQQRDMTSDAFNQQISQLLVKIEQLERLPHFAQPAAGPLPYPMNDGMPVPFAAANVDFYSSSNASSPNFSGHLRTSSRSRTDPVTTYTRYQAAVVVPVEPQELPTRRPTRRIRSASFSNETMSELESFQQVHMQVSVVNSTPVEIGLSSGPVDLSNLPPRGSRETSTDVVFELCVQSQAANGTKEFTTVCANACFHGNWIKAVENGEHNEGLFACLCEPYPHEDEDFEPHAQDLEKYILTSSTIGCHYHGPMQWILHNVGDQEHRPRKAVTLGIRNLSTQKEMQFERTFIEPISFKTAKTVLQANIGSFLTYKVPDEEEGDQLAILNSMADDSFTAGLETVAFTLGDDPRAPRETLERKVKHTNILHYKSIGVSDIERSRTLKRDSFKYFDYVEILVGVAPIANSENLVSFIKIHLDEVGLDSNNSQDDCVVRISMIRGEATFPLREKPEESICGHVEFKFKNATAANEFLQRLRDMKNELHTLKIQHAKRNEQVMVKMFAEHIAAAADDIQMSGVEIVVVWDERRKKGRILARSQDGNCYLSQTLHLDFFERFAELSRGDLFHGSAEVYQPAAQTRGDRVKKYPSGVGRIQFKDSSMDDMFYARLTESARRFGFSMSEPKSLPESKKPKDRKSDERPILQRRVTQLEKAKNWRFSAEHYRKIVTETVAIEEASPEMMAALPKQNLSRPLDAEELLDLLNQTEEKLIYAMEGADAFEALAPSQPSEWTSDDLTVRKRDRRKAGLTRPQDEENDDGDAPPPYSASRVEWRGTPQTSQTTPGLLSPQPEPQNVLRKHRSFDSSQGGRRLQIDSEKVLIPDDIWDKHGAGGIHLRAQNNPHHQRSQSTSASDHPQGISTPDSDVKRSRGISITPTENISDSRDIVGSPETYNESQDFLASVATTISVTDDTGATATPPQNPSTDVPDTKQEHVQASQQTESRTENLDPYAADLGLKFRVMAPKTLTRAYWLLVDVDDKLPKGTLVWVDESAAKPFMDGEHRINITRYTGEPSAWVSKSVLKPGRYYAMKQRQRMVADGDTVKLARDQIVVPLEDDEGSSPDELELTVVPLDQKWSVVVEKDWLREVNLTMPMPP</sequence>
<evidence type="ECO:0000313" key="4">
    <source>
        <dbReference type="Proteomes" id="UP001375240"/>
    </source>
</evidence>
<evidence type="ECO:0008006" key="5">
    <source>
        <dbReference type="Google" id="ProtNLM"/>
    </source>
</evidence>
<feature type="compositionally biased region" description="Polar residues" evidence="2">
    <location>
        <begin position="1009"/>
        <end position="1018"/>
    </location>
</feature>
<feature type="coiled-coil region" evidence="1">
    <location>
        <begin position="705"/>
        <end position="732"/>
    </location>
</feature>
<dbReference type="PANTHER" id="PTHR38886:SF1">
    <property type="entry name" value="NACHT-NTPASE AND P-LOOP NTPASES N-TERMINAL DOMAIN-CONTAINING PROTEIN"/>
    <property type="match status" value="1"/>
</dbReference>
<feature type="compositionally biased region" description="Basic and acidic residues" evidence="2">
    <location>
        <begin position="860"/>
        <end position="876"/>
    </location>
</feature>
<feature type="compositionally biased region" description="Polar residues" evidence="2">
    <location>
        <begin position="960"/>
        <end position="969"/>
    </location>
</feature>
<feature type="region of interest" description="Disordered" evidence="2">
    <location>
        <begin position="855"/>
        <end position="876"/>
    </location>
</feature>
<feature type="region of interest" description="Disordered" evidence="2">
    <location>
        <begin position="957"/>
        <end position="1048"/>
    </location>
</feature>
<feature type="compositionally biased region" description="Polar residues" evidence="2">
    <location>
        <begin position="1071"/>
        <end position="1096"/>
    </location>
</feature>
<feature type="compositionally biased region" description="Polar residues" evidence="2">
    <location>
        <begin position="1144"/>
        <end position="1160"/>
    </location>
</feature>
<keyword evidence="4" id="KW-1185">Reference proteome</keyword>
<comment type="caution">
    <text evidence="3">The sequence shown here is derived from an EMBL/GenBank/DDBJ whole genome shotgun (WGS) entry which is preliminary data.</text>
</comment>
<evidence type="ECO:0000256" key="2">
    <source>
        <dbReference type="SAM" id="MobiDB-lite"/>
    </source>
</evidence>
<gene>
    <name evidence="3" type="ORF">TWF696_002243</name>
</gene>
<accession>A0AAV9U504</accession>
<proteinExistence type="predicted"/>
<protein>
    <recommendedName>
        <fullName evidence="5">Fungal N-terminal domain-containing protein</fullName>
    </recommendedName>
</protein>
<evidence type="ECO:0000313" key="3">
    <source>
        <dbReference type="EMBL" id="KAK6335469.1"/>
    </source>
</evidence>
<dbReference type="Proteomes" id="UP001375240">
    <property type="component" value="Unassembled WGS sequence"/>
</dbReference>
<reference evidence="3 4" key="1">
    <citation type="submission" date="2019-10" db="EMBL/GenBank/DDBJ databases">
        <authorList>
            <person name="Palmer J.M."/>
        </authorList>
    </citation>
    <scope>NUCLEOTIDE SEQUENCE [LARGE SCALE GENOMIC DNA]</scope>
    <source>
        <strain evidence="3 4">TWF696</strain>
    </source>
</reference>
<feature type="region of interest" description="Disordered" evidence="2">
    <location>
        <begin position="1064"/>
        <end position="1125"/>
    </location>
</feature>